<dbReference type="AlphaFoldDB" id="A0A4Y2E9P6"/>
<proteinExistence type="predicted"/>
<comment type="caution">
    <text evidence="1">The sequence shown here is derived from an EMBL/GenBank/DDBJ whole genome shotgun (WGS) entry which is preliminary data.</text>
</comment>
<organism evidence="1 2">
    <name type="scientific">Araneus ventricosus</name>
    <name type="common">Orbweaver spider</name>
    <name type="synonym">Epeira ventricosa</name>
    <dbReference type="NCBI Taxonomy" id="182803"/>
    <lineage>
        <taxon>Eukaryota</taxon>
        <taxon>Metazoa</taxon>
        <taxon>Ecdysozoa</taxon>
        <taxon>Arthropoda</taxon>
        <taxon>Chelicerata</taxon>
        <taxon>Arachnida</taxon>
        <taxon>Araneae</taxon>
        <taxon>Araneomorphae</taxon>
        <taxon>Entelegynae</taxon>
        <taxon>Araneoidea</taxon>
        <taxon>Araneidae</taxon>
        <taxon>Araneus</taxon>
    </lineage>
</organism>
<accession>A0A4Y2E9P6</accession>
<dbReference type="Proteomes" id="UP000499080">
    <property type="component" value="Unassembled WGS sequence"/>
</dbReference>
<evidence type="ECO:0000313" key="1">
    <source>
        <dbReference type="EMBL" id="GBM25913.1"/>
    </source>
</evidence>
<name>A0A4Y2E9P6_ARAVE</name>
<keyword evidence="2" id="KW-1185">Reference proteome</keyword>
<gene>
    <name evidence="1" type="ORF">AVEN_94358_1</name>
</gene>
<sequence>MLKRYHKRPEAVNLVELEMSDATQIDNDLDFPFIETNPNIYDFQEITESSALSERLEPDQIDWGNFSRSKKSLNLRSSLWMKYHFCIPEPNYGLLEALPYFPHLSKPCINLNYMQI</sequence>
<evidence type="ECO:0000313" key="2">
    <source>
        <dbReference type="Proteomes" id="UP000499080"/>
    </source>
</evidence>
<dbReference type="EMBL" id="BGPR01000549">
    <property type="protein sequence ID" value="GBM25913.1"/>
    <property type="molecule type" value="Genomic_DNA"/>
</dbReference>
<reference evidence="1 2" key="1">
    <citation type="journal article" date="2019" name="Sci. Rep.">
        <title>Orb-weaving spider Araneus ventricosus genome elucidates the spidroin gene catalogue.</title>
        <authorList>
            <person name="Kono N."/>
            <person name="Nakamura H."/>
            <person name="Ohtoshi R."/>
            <person name="Moran D.A.P."/>
            <person name="Shinohara A."/>
            <person name="Yoshida Y."/>
            <person name="Fujiwara M."/>
            <person name="Mori M."/>
            <person name="Tomita M."/>
            <person name="Arakawa K."/>
        </authorList>
    </citation>
    <scope>NUCLEOTIDE SEQUENCE [LARGE SCALE GENOMIC DNA]</scope>
</reference>
<protein>
    <submittedName>
        <fullName evidence="1">Uncharacterized protein</fullName>
    </submittedName>
</protein>